<comment type="caution">
    <text evidence="4">The sequence shown here is derived from an EMBL/GenBank/DDBJ whole genome shotgun (WGS) entry which is preliminary data.</text>
</comment>
<protein>
    <recommendedName>
        <fullName evidence="3">Galactokinase N-terminal domain-containing protein</fullName>
    </recommendedName>
</protein>
<dbReference type="Gene3D" id="3.30.230.10">
    <property type="match status" value="1"/>
</dbReference>
<sequence>MSSSSSFDAVPAVKTLAEIYPSSAALAEQGVRWDNLATRFEEIYGRKPAFVARAPGRVNIIGDHVDHQGFR</sequence>
<evidence type="ECO:0000313" key="5">
    <source>
        <dbReference type="Proteomes" id="UP000077684"/>
    </source>
</evidence>
<reference evidence="4" key="1">
    <citation type="submission" date="2016-04" db="EMBL/GenBank/DDBJ databases">
        <authorList>
            <person name="Nguyen H.D."/>
            <person name="Samba Siva P."/>
            <person name="Cullis J."/>
            <person name="Levesque C.A."/>
            <person name="Hambleton S."/>
        </authorList>
    </citation>
    <scope>NUCLEOTIDE SEQUENCE</scope>
    <source>
        <strain evidence="4">DAOMC 236426</strain>
    </source>
</reference>
<evidence type="ECO:0000313" key="4">
    <source>
        <dbReference type="EMBL" id="KAE8247810.1"/>
    </source>
</evidence>
<evidence type="ECO:0000259" key="3">
    <source>
        <dbReference type="Pfam" id="PF10509"/>
    </source>
</evidence>
<evidence type="ECO:0000256" key="1">
    <source>
        <dbReference type="ARBA" id="ARBA00022741"/>
    </source>
</evidence>
<dbReference type="InterPro" id="IPR019539">
    <property type="entry name" value="GalKase_N"/>
</dbReference>
<feature type="domain" description="Galactokinase N-terminal" evidence="3">
    <location>
        <begin position="39"/>
        <end position="70"/>
    </location>
</feature>
<accession>A0A8X7SXA7</accession>
<name>A0A8X7SXA7_9BASI</name>
<dbReference type="Proteomes" id="UP000077684">
    <property type="component" value="Unassembled WGS sequence"/>
</dbReference>
<dbReference type="SUPFAM" id="SSF54211">
    <property type="entry name" value="Ribosomal protein S5 domain 2-like"/>
    <property type="match status" value="1"/>
</dbReference>
<dbReference type="Pfam" id="PF10509">
    <property type="entry name" value="GalKase_gal_bdg"/>
    <property type="match status" value="1"/>
</dbReference>
<dbReference type="EMBL" id="LWDE02000423">
    <property type="protein sequence ID" value="KAE8247810.1"/>
    <property type="molecule type" value="Genomic_DNA"/>
</dbReference>
<organism evidence="4 5">
    <name type="scientific">Tilletia controversa</name>
    <name type="common">dwarf bunt fungus</name>
    <dbReference type="NCBI Taxonomy" id="13291"/>
    <lineage>
        <taxon>Eukaryota</taxon>
        <taxon>Fungi</taxon>
        <taxon>Dikarya</taxon>
        <taxon>Basidiomycota</taxon>
        <taxon>Ustilaginomycotina</taxon>
        <taxon>Exobasidiomycetes</taxon>
        <taxon>Tilletiales</taxon>
        <taxon>Tilletiaceae</taxon>
        <taxon>Tilletia</taxon>
    </lineage>
</organism>
<dbReference type="InterPro" id="IPR020568">
    <property type="entry name" value="Ribosomal_Su5_D2-typ_SF"/>
</dbReference>
<dbReference type="InterPro" id="IPR014721">
    <property type="entry name" value="Ribsml_uS5_D2-typ_fold_subgr"/>
</dbReference>
<reference evidence="4" key="2">
    <citation type="journal article" date="2019" name="IMA Fungus">
        <title>Genome sequencing and comparison of five Tilletia species to identify candidate genes for the detection of regulated species infecting wheat.</title>
        <authorList>
            <person name="Nguyen H.D.T."/>
            <person name="Sultana T."/>
            <person name="Kesanakurti P."/>
            <person name="Hambleton S."/>
        </authorList>
    </citation>
    <scope>NUCLEOTIDE SEQUENCE</scope>
    <source>
        <strain evidence="4">DAOMC 236426</strain>
    </source>
</reference>
<evidence type="ECO:0000256" key="2">
    <source>
        <dbReference type="ARBA" id="ARBA00022840"/>
    </source>
</evidence>
<dbReference type="GO" id="GO:0005524">
    <property type="term" value="F:ATP binding"/>
    <property type="evidence" value="ECO:0007669"/>
    <property type="project" value="UniProtKB-KW"/>
</dbReference>
<gene>
    <name evidence="4" type="ORF">A4X06_0g4179</name>
</gene>
<dbReference type="GO" id="GO:0005975">
    <property type="term" value="P:carbohydrate metabolic process"/>
    <property type="evidence" value="ECO:0007669"/>
    <property type="project" value="UniProtKB-ARBA"/>
</dbReference>
<proteinExistence type="predicted"/>
<dbReference type="AlphaFoldDB" id="A0A8X7SXA7"/>
<keyword evidence="1" id="KW-0547">Nucleotide-binding</keyword>
<keyword evidence="5" id="KW-1185">Reference proteome</keyword>
<keyword evidence="2" id="KW-0067">ATP-binding</keyword>